<dbReference type="Gene3D" id="1.10.3020.10">
    <property type="entry name" value="alpha-amino acid ester hydrolase ( Helical cap domain)"/>
    <property type="match status" value="1"/>
</dbReference>
<feature type="chain" id="PRO_5016885002" evidence="3">
    <location>
        <begin position="28"/>
        <end position="656"/>
    </location>
</feature>
<dbReference type="NCBIfam" id="TIGR00976">
    <property type="entry name" value="CocE_NonD"/>
    <property type="match status" value="1"/>
</dbReference>
<evidence type="ECO:0000259" key="4">
    <source>
        <dbReference type="SMART" id="SM00939"/>
    </source>
</evidence>
<dbReference type="Gene3D" id="2.60.120.260">
    <property type="entry name" value="Galactose-binding domain-like"/>
    <property type="match status" value="1"/>
</dbReference>
<evidence type="ECO:0000256" key="3">
    <source>
        <dbReference type="SAM" id="SignalP"/>
    </source>
</evidence>
<name>A0A372IMQ8_9BACT</name>
<dbReference type="RefSeq" id="WP_117299955.1">
    <property type="nucleotide sequence ID" value="NZ_QVQT02000004.1"/>
</dbReference>
<accession>A0A372IMQ8</accession>
<proteinExistence type="predicted"/>
<keyword evidence="1 5" id="KW-0378">Hydrolase</keyword>
<dbReference type="InterPro" id="IPR005674">
    <property type="entry name" value="CocE/Ser_esterase"/>
</dbReference>
<feature type="region of interest" description="Disordered" evidence="2">
    <location>
        <begin position="28"/>
        <end position="49"/>
    </location>
</feature>
<protein>
    <submittedName>
        <fullName evidence="5">CocE/NonD family hydrolase</fullName>
    </submittedName>
</protein>
<dbReference type="SUPFAM" id="SSF53474">
    <property type="entry name" value="alpha/beta-Hydrolases"/>
    <property type="match status" value="1"/>
</dbReference>
<evidence type="ECO:0000256" key="2">
    <source>
        <dbReference type="SAM" id="MobiDB-lite"/>
    </source>
</evidence>
<evidence type="ECO:0000313" key="6">
    <source>
        <dbReference type="Proteomes" id="UP000264702"/>
    </source>
</evidence>
<sequence>MPLPNRIRPIRLFVVLLTGVLTAAASAQTTEHPKYPNYPSETPANFQPPADGFNYTRRDVMIPMRDGVKLHTVILIPNGAKDEPILLTRTPYDATALTSYGPSSHLASSLDGYDNATDIIVDDGYIRVVQDIRGKYGSEGDYIMNRPIHGPQNPTPVDESTDTYDTIDWLVKNIPESNGKVGILGISYDGFLPLMALINPHPALKVAVPMNPMVDGWMGDDWFHNGAFREQNMPYIYEQDGTRSNTKLWWTSDYDDYDMFMKAGSAGELGKERGLDQLGFWRKIIEHPSYDAFWSDQAVDKVLANEPLKVPTLLVDSLWDQEDIYGAMAVYKAIKPKDTQNDMVYLAIGPWHHGQEIEDASSLGPIRFGSDTGLFFRQHILRPFLAHYLKNNVPQSQLSPVWAFETGRNHWEKLPAWPEGCAKNCPVQPTPLYLEPGLKAGFTEPAAGAAQYDEYISDPSKPVPFRARPIQPIGYTGRLTWARWLVDDQREASGRPDVLTYESEVLTEPIKISGQPVAHLIASTTGTDSDWVVKLIDVYPDEVAGEPELGGYQLMISADIFRGRYRESFAKPEAITPNDPLEYKFEIPTANHVFLPGHRIMVQVQSSWFPLYDRNPQTFVPNIFLAKPQDYQRATQRVWHTPGHESLIELPVVKAE</sequence>
<dbReference type="InterPro" id="IPR050585">
    <property type="entry name" value="Xaa-Pro_dipeptidyl-ppase/CocE"/>
</dbReference>
<gene>
    <name evidence="5" type="ORF">D0Y96_11325</name>
</gene>
<dbReference type="InterPro" id="IPR029058">
    <property type="entry name" value="AB_hydrolase_fold"/>
</dbReference>
<keyword evidence="6" id="KW-1185">Reference proteome</keyword>
<dbReference type="GO" id="GO:0008239">
    <property type="term" value="F:dipeptidyl-peptidase activity"/>
    <property type="evidence" value="ECO:0007669"/>
    <property type="project" value="InterPro"/>
</dbReference>
<organism evidence="5 6">
    <name type="scientific">Paracidobacterium acidisoli</name>
    <dbReference type="NCBI Taxonomy" id="2303751"/>
    <lineage>
        <taxon>Bacteria</taxon>
        <taxon>Pseudomonadati</taxon>
        <taxon>Acidobacteriota</taxon>
        <taxon>Terriglobia</taxon>
        <taxon>Terriglobales</taxon>
        <taxon>Acidobacteriaceae</taxon>
        <taxon>Paracidobacterium</taxon>
    </lineage>
</organism>
<dbReference type="AlphaFoldDB" id="A0A372IMQ8"/>
<dbReference type="Pfam" id="PF02129">
    <property type="entry name" value="Peptidase_S15"/>
    <property type="match status" value="1"/>
</dbReference>
<evidence type="ECO:0000256" key="1">
    <source>
        <dbReference type="ARBA" id="ARBA00022801"/>
    </source>
</evidence>
<dbReference type="InterPro" id="IPR013736">
    <property type="entry name" value="Xaa-Pro_dipept_C"/>
</dbReference>
<dbReference type="Gene3D" id="3.40.50.1820">
    <property type="entry name" value="alpha/beta hydrolase"/>
    <property type="match status" value="1"/>
</dbReference>
<dbReference type="OrthoDB" id="319764at2"/>
<dbReference type="Proteomes" id="UP000264702">
    <property type="component" value="Unassembled WGS sequence"/>
</dbReference>
<feature type="domain" description="Xaa-Pro dipeptidyl-peptidase C-terminal" evidence="4">
    <location>
        <begin position="382"/>
        <end position="649"/>
    </location>
</feature>
<feature type="signal peptide" evidence="3">
    <location>
        <begin position="1"/>
        <end position="27"/>
    </location>
</feature>
<dbReference type="PANTHER" id="PTHR43056:SF10">
    <property type="entry name" value="COCE_NOND FAMILY, PUTATIVE (AFU_ORTHOLOGUE AFUA_7G00600)-RELATED"/>
    <property type="match status" value="1"/>
</dbReference>
<keyword evidence="3" id="KW-0732">Signal</keyword>
<dbReference type="EMBL" id="QVQT01000004">
    <property type="protein sequence ID" value="RFU16021.1"/>
    <property type="molecule type" value="Genomic_DNA"/>
</dbReference>
<evidence type="ECO:0000313" key="5">
    <source>
        <dbReference type="EMBL" id="RFU16021.1"/>
    </source>
</evidence>
<dbReference type="SMART" id="SM00939">
    <property type="entry name" value="PepX_C"/>
    <property type="match status" value="1"/>
</dbReference>
<dbReference type="SUPFAM" id="SSF49785">
    <property type="entry name" value="Galactose-binding domain-like"/>
    <property type="match status" value="1"/>
</dbReference>
<dbReference type="InterPro" id="IPR000383">
    <property type="entry name" value="Xaa-Pro-like_dom"/>
</dbReference>
<comment type="caution">
    <text evidence="5">The sequence shown here is derived from an EMBL/GenBank/DDBJ whole genome shotgun (WGS) entry which is preliminary data.</text>
</comment>
<reference evidence="5 6" key="1">
    <citation type="submission" date="2018-08" db="EMBL/GenBank/DDBJ databases">
        <title>Acidipila sp. 4G-K13, an acidobacterium isolated from forest soil.</title>
        <authorList>
            <person name="Gao Z.-H."/>
            <person name="Qiu L.-H."/>
        </authorList>
    </citation>
    <scope>NUCLEOTIDE SEQUENCE [LARGE SCALE GENOMIC DNA]</scope>
    <source>
        <strain evidence="5 6">4G-K13</strain>
    </source>
</reference>
<dbReference type="Pfam" id="PF08530">
    <property type="entry name" value="PepX_C"/>
    <property type="match status" value="1"/>
</dbReference>
<dbReference type="InterPro" id="IPR008979">
    <property type="entry name" value="Galactose-bd-like_sf"/>
</dbReference>
<dbReference type="PANTHER" id="PTHR43056">
    <property type="entry name" value="PEPTIDASE S9 PROLYL OLIGOPEPTIDASE"/>
    <property type="match status" value="1"/>
</dbReference>